<evidence type="ECO:0000313" key="4">
    <source>
        <dbReference type="Proteomes" id="UP000290985"/>
    </source>
</evidence>
<dbReference type="RefSeq" id="WP_129725330.1">
    <property type="nucleotide sequence ID" value="NZ_LR215036.1"/>
</dbReference>
<evidence type="ECO:0000313" key="3">
    <source>
        <dbReference type="EMBL" id="VEU74511.1"/>
    </source>
</evidence>
<dbReference type="KEGG" id="mcit:NCTC10181_00360"/>
<organism evidence="3 4">
    <name type="scientific">Mycoplasmopsis citelli</name>
    <dbReference type="NCBI Taxonomy" id="171281"/>
    <lineage>
        <taxon>Bacteria</taxon>
        <taxon>Bacillati</taxon>
        <taxon>Mycoplasmatota</taxon>
        <taxon>Mycoplasmoidales</taxon>
        <taxon>Metamycoplasmataceae</taxon>
        <taxon>Mycoplasmopsis</taxon>
    </lineage>
</organism>
<dbReference type="AlphaFoldDB" id="A0A449B1R6"/>
<protein>
    <recommendedName>
        <fullName evidence="5">Lipoprotein</fullName>
    </recommendedName>
</protein>
<evidence type="ECO:0000256" key="1">
    <source>
        <dbReference type="SAM" id="MobiDB-lite"/>
    </source>
</evidence>
<evidence type="ECO:0000256" key="2">
    <source>
        <dbReference type="SAM" id="SignalP"/>
    </source>
</evidence>
<evidence type="ECO:0008006" key="5">
    <source>
        <dbReference type="Google" id="ProtNLM"/>
    </source>
</evidence>
<dbReference type="PROSITE" id="PS51257">
    <property type="entry name" value="PROKAR_LIPOPROTEIN"/>
    <property type="match status" value="1"/>
</dbReference>
<keyword evidence="4" id="KW-1185">Reference proteome</keyword>
<dbReference type="Proteomes" id="UP000290985">
    <property type="component" value="Chromosome"/>
</dbReference>
<feature type="region of interest" description="Disordered" evidence="1">
    <location>
        <begin position="32"/>
        <end position="64"/>
    </location>
</feature>
<keyword evidence="2" id="KW-0732">Signal</keyword>
<dbReference type="EMBL" id="LR215036">
    <property type="protein sequence ID" value="VEU74511.1"/>
    <property type="molecule type" value="Genomic_DNA"/>
</dbReference>
<reference evidence="3 4" key="1">
    <citation type="submission" date="2019-01" db="EMBL/GenBank/DDBJ databases">
        <authorList>
            <consortium name="Pathogen Informatics"/>
        </authorList>
    </citation>
    <scope>NUCLEOTIDE SEQUENCE [LARGE SCALE GENOMIC DNA]</scope>
    <source>
        <strain evidence="3 4">NCTC10181</strain>
    </source>
</reference>
<sequence>MKRKLALFLSAFGGLIAPLTVAISCTQREPIKPVQLPKQEDPSSTNPQPKEVSPEEAAKIASLKESVSTEEKLKRMSENTIVLLKDSAKDKTVNDASSEDIYPVFDKHFLDYSKEVKTQVSLVSVEETKAKFSVAFSKVLSNGQSRSFSKVFEVDGYKTQQPAEQ</sequence>
<proteinExistence type="predicted"/>
<name>A0A449B1R6_9BACT</name>
<gene>
    <name evidence="3" type="ORF">NCTC10181_00360</name>
</gene>
<accession>A0A449B1R6</accession>
<feature type="signal peptide" evidence="2">
    <location>
        <begin position="1"/>
        <end position="22"/>
    </location>
</feature>
<feature type="chain" id="PRO_5019026163" description="Lipoprotein" evidence="2">
    <location>
        <begin position="23"/>
        <end position="165"/>
    </location>
</feature>